<dbReference type="Proteomes" id="UP000789405">
    <property type="component" value="Unassembled WGS sequence"/>
</dbReference>
<evidence type="ECO:0000313" key="2">
    <source>
        <dbReference type="Proteomes" id="UP000789405"/>
    </source>
</evidence>
<protein>
    <submittedName>
        <fullName evidence="1">8423_t:CDS:1</fullName>
    </submittedName>
</protein>
<sequence>DTIKFELNLFDSGTPIENLPLEKFMSFFTHASVSSCNLHRFIQFLIKLSYKESLKLILTPENTIYWYEQGARDTWTSKISDKLVEQAVKEKNTFKEPEANLKDKFFWHNLSQWNSGLKSTEQFLNLSVNVEHIKKQKKEEDIHKRFFDNIKKLKSNDKFYEITTINNKTELLNQKIINNCHDAILEMNLVNLPPNHPLKSWHAIKFLIPLNTYLQAKNDFDALFNFNFMFNPPEGVETWIDSIWDNEIEEVTRPDLNGVDERFFKNSVEELFKLIDKCQKQNLKEINEATWLQMLYPQIDAAVADFAQLIPQNTSNSLSQLIGSDESRKPDYTVFCITKDNPSLEFAALFLEGAKPVKKDELGDRKSQLDKERLQSIIKLYFDYILARIQSNYGEFLTRELSKEILAIPLITMQATGTELIISISDQQALPLIRSSILARITIPYYKGVNAEERFIQKIRAKNLVLSMWIVRKILKMISDHWSRVIKKILESKEASPEHKINLINKKARYMSFEFGKHAPVK</sequence>
<gene>
    <name evidence="1" type="ORF">DERYTH_LOCUS19374</name>
</gene>
<accession>A0A9N9JIY1</accession>
<reference evidence="1" key="1">
    <citation type="submission" date="2021-06" db="EMBL/GenBank/DDBJ databases">
        <authorList>
            <person name="Kallberg Y."/>
            <person name="Tangrot J."/>
            <person name="Rosling A."/>
        </authorList>
    </citation>
    <scope>NUCLEOTIDE SEQUENCE</scope>
    <source>
        <strain evidence="1">MA453B</strain>
    </source>
</reference>
<evidence type="ECO:0000313" key="1">
    <source>
        <dbReference type="EMBL" id="CAG8778388.1"/>
    </source>
</evidence>
<organism evidence="1 2">
    <name type="scientific">Dentiscutata erythropus</name>
    <dbReference type="NCBI Taxonomy" id="1348616"/>
    <lineage>
        <taxon>Eukaryota</taxon>
        <taxon>Fungi</taxon>
        <taxon>Fungi incertae sedis</taxon>
        <taxon>Mucoromycota</taxon>
        <taxon>Glomeromycotina</taxon>
        <taxon>Glomeromycetes</taxon>
        <taxon>Diversisporales</taxon>
        <taxon>Gigasporaceae</taxon>
        <taxon>Dentiscutata</taxon>
    </lineage>
</organism>
<proteinExistence type="predicted"/>
<keyword evidence="2" id="KW-1185">Reference proteome</keyword>
<feature type="non-terminal residue" evidence="1">
    <location>
        <position position="522"/>
    </location>
</feature>
<comment type="caution">
    <text evidence="1">The sequence shown here is derived from an EMBL/GenBank/DDBJ whole genome shotgun (WGS) entry which is preliminary data.</text>
</comment>
<dbReference type="EMBL" id="CAJVPY010021121">
    <property type="protein sequence ID" value="CAG8778388.1"/>
    <property type="molecule type" value="Genomic_DNA"/>
</dbReference>
<dbReference type="AlphaFoldDB" id="A0A9N9JIY1"/>
<name>A0A9N9JIY1_9GLOM</name>
<dbReference type="OrthoDB" id="2470716at2759"/>